<feature type="chain" id="PRO_5046116054" description="peptidylprolyl isomerase" evidence="6">
    <location>
        <begin position="23"/>
        <end position="273"/>
    </location>
</feature>
<evidence type="ECO:0000256" key="4">
    <source>
        <dbReference type="ARBA" id="ARBA00023110"/>
    </source>
</evidence>
<feature type="domain" description="PpiC" evidence="7">
    <location>
        <begin position="133"/>
        <end position="224"/>
    </location>
</feature>
<protein>
    <recommendedName>
        <fullName evidence="3">peptidylprolyl isomerase</fullName>
        <ecNumber evidence="3">5.2.1.8</ecNumber>
    </recommendedName>
</protein>
<dbReference type="InterPro" id="IPR000297">
    <property type="entry name" value="PPIase_PpiC"/>
</dbReference>
<sequence>MSIKPLVSGCILSYALLIPAHAAPTDPVVVVNGETLTEQDYDNYVKVRAKQANSNVTVDTQTLIEEMIQRELLRQDALHNKLDKHPEFIQKLKETQDNLLMAMGMHDYLEKHPLDDAALKKEYDKQLAKIEVPKEYKARHILVKSEAEAKVLIAELGKGKAFAELAQEKSTDTGSAKSGGDLGWITKSKVAPEFGAALEKLEKGKYTTTPVKSEYGWHIIQLDDMREIPLPSFESVKERIRAGLQGKLMQEYVDGLRKTAKVEIIKKVETIKK</sequence>
<dbReference type="EMBL" id="JAUCGM010000997">
    <property type="protein sequence ID" value="MDM8563966.1"/>
    <property type="molecule type" value="Genomic_DNA"/>
</dbReference>
<gene>
    <name evidence="8" type="ORF">QUF54_11500</name>
</gene>
<comment type="similarity">
    <text evidence="2">Belongs to the PpiC/parvulin rotamase family.</text>
</comment>
<evidence type="ECO:0000259" key="7">
    <source>
        <dbReference type="PROSITE" id="PS50198"/>
    </source>
</evidence>
<evidence type="ECO:0000256" key="6">
    <source>
        <dbReference type="SAM" id="SignalP"/>
    </source>
</evidence>
<keyword evidence="4 5" id="KW-0697">Rotamase</keyword>
<dbReference type="Gene3D" id="3.10.50.40">
    <property type="match status" value="1"/>
</dbReference>
<name>A0ABT7VWP6_9GAMM</name>
<keyword evidence="6" id="KW-0732">Signal</keyword>
<dbReference type="EC" id="5.2.1.8" evidence="3"/>
<dbReference type="InterPro" id="IPR023058">
    <property type="entry name" value="PPIase_PpiC_CS"/>
</dbReference>
<organism evidence="8 9">
    <name type="scientific">Candidatus Marithioploca araucensis</name>
    <dbReference type="NCBI Taxonomy" id="70273"/>
    <lineage>
        <taxon>Bacteria</taxon>
        <taxon>Pseudomonadati</taxon>
        <taxon>Pseudomonadota</taxon>
        <taxon>Gammaproteobacteria</taxon>
        <taxon>Thiotrichales</taxon>
        <taxon>Thiotrichaceae</taxon>
        <taxon>Candidatus Marithioploca</taxon>
    </lineage>
</organism>
<dbReference type="InterPro" id="IPR027304">
    <property type="entry name" value="Trigger_fact/SurA_dom_sf"/>
</dbReference>
<dbReference type="PANTHER" id="PTHR47245">
    <property type="entry name" value="PEPTIDYLPROLYL ISOMERASE"/>
    <property type="match status" value="1"/>
</dbReference>
<accession>A0ABT7VWP6</accession>
<dbReference type="Pfam" id="PF00639">
    <property type="entry name" value="Rotamase"/>
    <property type="match status" value="1"/>
</dbReference>
<dbReference type="Proteomes" id="UP001171945">
    <property type="component" value="Unassembled WGS sequence"/>
</dbReference>
<dbReference type="Gene3D" id="1.10.8.1040">
    <property type="match status" value="1"/>
</dbReference>
<dbReference type="PROSITE" id="PS01096">
    <property type="entry name" value="PPIC_PPIASE_1"/>
    <property type="match status" value="1"/>
</dbReference>
<reference evidence="8" key="1">
    <citation type="submission" date="2023-06" db="EMBL/GenBank/DDBJ databases">
        <title>Uncultivated large filamentous bacteria from sulfidic sediments reveal new species and different genomic features in energy metabolism and defense.</title>
        <authorList>
            <person name="Fonseca A."/>
        </authorList>
    </citation>
    <scope>NUCLEOTIDE SEQUENCE</scope>
    <source>
        <strain evidence="8">HSG4</strain>
    </source>
</reference>
<dbReference type="SUPFAM" id="SSF109998">
    <property type="entry name" value="Triger factor/SurA peptide-binding domain-like"/>
    <property type="match status" value="1"/>
</dbReference>
<feature type="signal peptide" evidence="6">
    <location>
        <begin position="1"/>
        <end position="22"/>
    </location>
</feature>
<dbReference type="InterPro" id="IPR046357">
    <property type="entry name" value="PPIase_dom_sf"/>
</dbReference>
<evidence type="ECO:0000256" key="5">
    <source>
        <dbReference type="PROSITE-ProRule" id="PRU00278"/>
    </source>
</evidence>
<proteinExistence type="inferred from homology"/>
<dbReference type="InterPro" id="IPR050245">
    <property type="entry name" value="PrsA_foldase"/>
</dbReference>
<keyword evidence="9" id="KW-1185">Reference proteome</keyword>
<comment type="catalytic activity">
    <reaction evidence="1">
        <text>[protein]-peptidylproline (omega=180) = [protein]-peptidylproline (omega=0)</text>
        <dbReference type="Rhea" id="RHEA:16237"/>
        <dbReference type="Rhea" id="RHEA-COMP:10747"/>
        <dbReference type="Rhea" id="RHEA-COMP:10748"/>
        <dbReference type="ChEBI" id="CHEBI:83833"/>
        <dbReference type="ChEBI" id="CHEBI:83834"/>
        <dbReference type="EC" id="5.2.1.8"/>
    </reaction>
</comment>
<keyword evidence="5 8" id="KW-0413">Isomerase</keyword>
<evidence type="ECO:0000256" key="1">
    <source>
        <dbReference type="ARBA" id="ARBA00000971"/>
    </source>
</evidence>
<evidence type="ECO:0000313" key="9">
    <source>
        <dbReference type="Proteomes" id="UP001171945"/>
    </source>
</evidence>
<evidence type="ECO:0000256" key="2">
    <source>
        <dbReference type="ARBA" id="ARBA00007656"/>
    </source>
</evidence>
<dbReference type="PROSITE" id="PS50198">
    <property type="entry name" value="PPIC_PPIASE_2"/>
    <property type="match status" value="1"/>
</dbReference>
<comment type="caution">
    <text evidence="8">The sequence shown here is derived from an EMBL/GenBank/DDBJ whole genome shotgun (WGS) entry which is preliminary data.</text>
</comment>
<evidence type="ECO:0000256" key="3">
    <source>
        <dbReference type="ARBA" id="ARBA00013194"/>
    </source>
</evidence>
<dbReference type="GO" id="GO:0003755">
    <property type="term" value="F:peptidyl-prolyl cis-trans isomerase activity"/>
    <property type="evidence" value="ECO:0007669"/>
    <property type="project" value="UniProtKB-EC"/>
</dbReference>
<dbReference type="SUPFAM" id="SSF54534">
    <property type="entry name" value="FKBP-like"/>
    <property type="match status" value="1"/>
</dbReference>
<evidence type="ECO:0000313" key="8">
    <source>
        <dbReference type="EMBL" id="MDM8563966.1"/>
    </source>
</evidence>
<dbReference type="PANTHER" id="PTHR47245:SF2">
    <property type="entry name" value="PEPTIDYL-PROLYL CIS-TRANS ISOMERASE HP_0175-RELATED"/>
    <property type="match status" value="1"/>
</dbReference>